<name>A0ABD7Q2D4_HAFAL</name>
<dbReference type="EMBL" id="SITJ01000076">
    <property type="protein sequence ID" value="TBL66648.1"/>
    <property type="molecule type" value="Genomic_DNA"/>
</dbReference>
<dbReference type="Proteomes" id="UP000291600">
    <property type="component" value="Unassembled WGS sequence"/>
</dbReference>
<evidence type="ECO:0000313" key="1">
    <source>
        <dbReference type="EMBL" id="TBL66648.1"/>
    </source>
</evidence>
<reference evidence="1 2" key="1">
    <citation type="submission" date="2019-02" db="EMBL/GenBank/DDBJ databases">
        <title>Comparative genomic analysis of the Hafnia genus genomes.</title>
        <authorList>
            <person name="Zhiqiu Y."/>
            <person name="Chao Y."/>
            <person name="Yuhui D."/>
            <person name="Di H."/>
            <person name="Bin L."/>
        </authorList>
    </citation>
    <scope>NUCLEOTIDE SEQUENCE [LARGE SCALE GENOMIC DNA]</scope>
    <source>
        <strain evidence="1 2">PCM_1210</strain>
    </source>
</reference>
<dbReference type="AlphaFoldDB" id="A0ABD7Q2D4"/>
<gene>
    <name evidence="1" type="ORF">EYY96_16885</name>
</gene>
<dbReference type="RefSeq" id="WP_130971340.1">
    <property type="nucleotide sequence ID" value="NZ_SITJ01000076.1"/>
</dbReference>
<protein>
    <submittedName>
        <fullName evidence="1">Uncharacterized protein</fullName>
    </submittedName>
</protein>
<organism evidence="1 2">
    <name type="scientific">Hafnia alvei</name>
    <dbReference type="NCBI Taxonomy" id="569"/>
    <lineage>
        <taxon>Bacteria</taxon>
        <taxon>Pseudomonadati</taxon>
        <taxon>Pseudomonadota</taxon>
        <taxon>Gammaproteobacteria</taxon>
        <taxon>Enterobacterales</taxon>
        <taxon>Hafniaceae</taxon>
        <taxon>Hafnia</taxon>
    </lineage>
</organism>
<comment type="caution">
    <text evidence="1">The sequence shown here is derived from an EMBL/GenBank/DDBJ whole genome shotgun (WGS) entry which is preliminary data.</text>
</comment>
<accession>A0ABD7Q2D4</accession>
<evidence type="ECO:0000313" key="2">
    <source>
        <dbReference type="Proteomes" id="UP000291600"/>
    </source>
</evidence>
<sequence length="84" mass="9539">MKEVKVSLITPSFPLIGRIIDEDDIRYLEVDDNSLATMVMSKVNQGTQLEIYINGDNDGHYIYIAKSDGMILFAKGDIEKIMRK</sequence>
<proteinExistence type="predicted"/>